<evidence type="ECO:0000256" key="1">
    <source>
        <dbReference type="SAM" id="MobiDB-lite"/>
    </source>
</evidence>
<dbReference type="InterPro" id="IPR036770">
    <property type="entry name" value="Ankyrin_rpt-contain_sf"/>
</dbReference>
<dbReference type="InParanoid" id="A0A165IA23"/>
<dbReference type="AlphaFoldDB" id="A0A165IA23"/>
<evidence type="ECO:0000313" key="3">
    <source>
        <dbReference type="EMBL" id="KZT12788.1"/>
    </source>
</evidence>
<dbReference type="GO" id="GO:0008081">
    <property type="term" value="F:phosphoric diester hydrolase activity"/>
    <property type="evidence" value="ECO:0007669"/>
    <property type="project" value="InterPro"/>
</dbReference>
<dbReference type="GeneID" id="63818440"/>
<sequence>MENTLYIWLHKRATRKYAGSLRVRTVGISQISTVLIENGCRIDRFDENGNSALYYAAWYGHQSCVALLLDAATKLAPGHIPLTQKSPRSDTQRSASAESDIDMIPSLSLPPPMMPYRVYGHNYLDKIALVQVTIGHLTSQFGTELAPAVRLYPPLAGFYYDDRQFHSSSLLRLVMTATPAIAPAPYTIALPIKDQRITFSFQVPSPDSLSMEFSLYPNFGTKTIGRAICLPSSLRNIANSQPFLVPILDPRLHVIGEVSFEVNVITPFSGVKLEIGGAVETYWKSLAGPAPASTSRITPSRPQPGRAPASAVNSPSISTTALSGGHSLTHSSVTGSYVFITVQVTRDLQPVVYSEWLLPEIGYELGVADVTLSQFQSLAQRLNRGLLQTGDHPMSPLEWHLTVSTSMTSLADLLKASWSL</sequence>
<accession>A0A165IA23</accession>
<keyword evidence="4" id="KW-1185">Reference proteome</keyword>
<dbReference type="InterPro" id="IPR030395">
    <property type="entry name" value="GP_PDE_dom"/>
</dbReference>
<dbReference type="PROSITE" id="PS51704">
    <property type="entry name" value="GP_PDE"/>
    <property type="match status" value="1"/>
</dbReference>
<protein>
    <recommendedName>
        <fullName evidence="2">GP-PDE domain-containing protein</fullName>
    </recommendedName>
</protein>
<proteinExistence type="predicted"/>
<dbReference type="SUPFAM" id="SSF48403">
    <property type="entry name" value="Ankyrin repeat"/>
    <property type="match status" value="1"/>
</dbReference>
<dbReference type="STRING" id="1314785.A0A165IA23"/>
<dbReference type="Proteomes" id="UP000076871">
    <property type="component" value="Unassembled WGS sequence"/>
</dbReference>
<dbReference type="OrthoDB" id="1577640at2759"/>
<organism evidence="3 4">
    <name type="scientific">Laetiporus sulphureus 93-53</name>
    <dbReference type="NCBI Taxonomy" id="1314785"/>
    <lineage>
        <taxon>Eukaryota</taxon>
        <taxon>Fungi</taxon>
        <taxon>Dikarya</taxon>
        <taxon>Basidiomycota</taxon>
        <taxon>Agaricomycotina</taxon>
        <taxon>Agaricomycetes</taxon>
        <taxon>Polyporales</taxon>
        <taxon>Laetiporus</taxon>
    </lineage>
</organism>
<gene>
    <name evidence="3" type="ORF">LAESUDRAFT_16251</name>
</gene>
<evidence type="ECO:0000313" key="4">
    <source>
        <dbReference type="Proteomes" id="UP000076871"/>
    </source>
</evidence>
<dbReference type="GO" id="GO:0006629">
    <property type="term" value="P:lipid metabolic process"/>
    <property type="evidence" value="ECO:0007669"/>
    <property type="project" value="InterPro"/>
</dbReference>
<dbReference type="InterPro" id="IPR057506">
    <property type="entry name" value="C2_GPCPD1"/>
</dbReference>
<name>A0A165IA23_9APHY</name>
<dbReference type="Pfam" id="PF25329">
    <property type="entry name" value="C2_GDE1"/>
    <property type="match status" value="1"/>
</dbReference>
<dbReference type="RefSeq" id="XP_040770298.1">
    <property type="nucleotide sequence ID" value="XM_040901408.1"/>
</dbReference>
<evidence type="ECO:0000259" key="2">
    <source>
        <dbReference type="PROSITE" id="PS51704"/>
    </source>
</evidence>
<dbReference type="Gene3D" id="1.25.40.20">
    <property type="entry name" value="Ankyrin repeat-containing domain"/>
    <property type="match status" value="1"/>
</dbReference>
<dbReference type="EMBL" id="KV427605">
    <property type="protein sequence ID" value="KZT12788.1"/>
    <property type="molecule type" value="Genomic_DNA"/>
</dbReference>
<reference evidence="3 4" key="1">
    <citation type="journal article" date="2016" name="Mol. Biol. Evol.">
        <title>Comparative Genomics of Early-Diverging Mushroom-Forming Fungi Provides Insights into the Origins of Lignocellulose Decay Capabilities.</title>
        <authorList>
            <person name="Nagy L.G."/>
            <person name="Riley R."/>
            <person name="Tritt A."/>
            <person name="Adam C."/>
            <person name="Daum C."/>
            <person name="Floudas D."/>
            <person name="Sun H."/>
            <person name="Yadav J.S."/>
            <person name="Pangilinan J."/>
            <person name="Larsson K.H."/>
            <person name="Matsuura K."/>
            <person name="Barry K."/>
            <person name="Labutti K."/>
            <person name="Kuo R."/>
            <person name="Ohm R.A."/>
            <person name="Bhattacharya S.S."/>
            <person name="Shirouzu T."/>
            <person name="Yoshinaga Y."/>
            <person name="Martin F.M."/>
            <person name="Grigoriev I.V."/>
            <person name="Hibbett D.S."/>
        </authorList>
    </citation>
    <scope>NUCLEOTIDE SEQUENCE [LARGE SCALE GENOMIC DNA]</scope>
    <source>
        <strain evidence="3 4">93-53</strain>
    </source>
</reference>
<dbReference type="InterPro" id="IPR002110">
    <property type="entry name" value="Ankyrin_rpt"/>
</dbReference>
<dbReference type="Pfam" id="PF13637">
    <property type="entry name" value="Ank_4"/>
    <property type="match status" value="1"/>
</dbReference>
<feature type="region of interest" description="Disordered" evidence="1">
    <location>
        <begin position="289"/>
        <end position="315"/>
    </location>
</feature>
<feature type="domain" description="GP-PDE" evidence="2">
    <location>
        <begin position="295"/>
        <end position="420"/>
    </location>
</feature>